<dbReference type="Proteomes" id="UP000887568">
    <property type="component" value="Unplaced"/>
</dbReference>
<protein>
    <submittedName>
        <fullName evidence="3">Uncharacterized protein</fullName>
    </submittedName>
</protein>
<dbReference type="Gene3D" id="2.20.100.10">
    <property type="entry name" value="Thrombospondin type-1 (TSP1) repeat"/>
    <property type="match status" value="1"/>
</dbReference>
<dbReference type="AlphaFoldDB" id="A0A914BJB5"/>
<evidence type="ECO:0000256" key="1">
    <source>
        <dbReference type="SAM" id="MobiDB-lite"/>
    </source>
</evidence>
<dbReference type="OrthoDB" id="9992430at2759"/>
<dbReference type="SUPFAM" id="SSF82895">
    <property type="entry name" value="TSP-1 type 1 repeat"/>
    <property type="match status" value="1"/>
</dbReference>
<name>A0A914BJB5_PATMI</name>
<keyword evidence="4" id="KW-1185">Reference proteome</keyword>
<proteinExistence type="predicted"/>
<dbReference type="PROSITE" id="PS50092">
    <property type="entry name" value="TSP1"/>
    <property type="match status" value="1"/>
</dbReference>
<evidence type="ECO:0000256" key="2">
    <source>
        <dbReference type="SAM" id="Phobius"/>
    </source>
</evidence>
<dbReference type="InterPro" id="IPR000884">
    <property type="entry name" value="TSP1_rpt"/>
</dbReference>
<dbReference type="RefSeq" id="XP_038076199.1">
    <property type="nucleotide sequence ID" value="XM_038220271.1"/>
</dbReference>
<dbReference type="SMART" id="SM00209">
    <property type="entry name" value="TSP1"/>
    <property type="match status" value="1"/>
</dbReference>
<accession>A0A914BJB5</accession>
<feature type="region of interest" description="Disordered" evidence="1">
    <location>
        <begin position="103"/>
        <end position="199"/>
    </location>
</feature>
<dbReference type="InterPro" id="IPR036383">
    <property type="entry name" value="TSP1_rpt_sf"/>
</dbReference>
<sequence>MGSQRKSVGLHLVGSSVLYLLLAVFLQDAIIPSKFPVGVWASGDHWNEWEPWDSCDKTCGGGSRVRWRECVQASGEGLGTDCGAGDFMEVDETCGSSPCAGGGGGGGGGGYSNAGPPPPPPPPPRQPPPPPRQGQPPPPPPPPRYDQPAPPPPPVYEDNMIDNAGYGNGPGGNIGGGGYGNSPRLGELDTDFDNDFPLQDTRSLGGGGASGVLPQRLIVFCHLVISLFLLSL</sequence>
<keyword evidence="2" id="KW-0812">Transmembrane</keyword>
<dbReference type="OMA" id="DEECGQA"/>
<evidence type="ECO:0000313" key="4">
    <source>
        <dbReference type="Proteomes" id="UP000887568"/>
    </source>
</evidence>
<feature type="transmembrane region" description="Helical" evidence="2">
    <location>
        <begin position="7"/>
        <end position="26"/>
    </location>
</feature>
<dbReference type="GeneID" id="119744372"/>
<dbReference type="EnsemblMetazoa" id="XM_038220271.1">
    <property type="protein sequence ID" value="XP_038076199.1"/>
    <property type="gene ID" value="LOC119744372"/>
</dbReference>
<dbReference type="Pfam" id="PF00090">
    <property type="entry name" value="TSP_1"/>
    <property type="match status" value="1"/>
</dbReference>
<feature type="compositionally biased region" description="Gly residues" evidence="1">
    <location>
        <begin position="166"/>
        <end position="180"/>
    </location>
</feature>
<evidence type="ECO:0000313" key="3">
    <source>
        <dbReference type="EnsemblMetazoa" id="XP_038076199.1"/>
    </source>
</evidence>
<feature type="compositionally biased region" description="Gly residues" evidence="1">
    <location>
        <begin position="103"/>
        <end position="112"/>
    </location>
</feature>
<keyword evidence="2" id="KW-0472">Membrane</keyword>
<feature type="compositionally biased region" description="Pro residues" evidence="1">
    <location>
        <begin position="115"/>
        <end position="155"/>
    </location>
</feature>
<organism evidence="3 4">
    <name type="scientific">Patiria miniata</name>
    <name type="common">Bat star</name>
    <name type="synonym">Asterina miniata</name>
    <dbReference type="NCBI Taxonomy" id="46514"/>
    <lineage>
        <taxon>Eukaryota</taxon>
        <taxon>Metazoa</taxon>
        <taxon>Echinodermata</taxon>
        <taxon>Eleutherozoa</taxon>
        <taxon>Asterozoa</taxon>
        <taxon>Asteroidea</taxon>
        <taxon>Valvatacea</taxon>
        <taxon>Valvatida</taxon>
        <taxon>Asterinidae</taxon>
        <taxon>Patiria</taxon>
    </lineage>
</organism>
<keyword evidence="2" id="KW-1133">Transmembrane helix</keyword>
<reference evidence="3" key="1">
    <citation type="submission" date="2022-11" db="UniProtKB">
        <authorList>
            <consortium name="EnsemblMetazoa"/>
        </authorList>
    </citation>
    <scope>IDENTIFICATION</scope>
</reference>